<proteinExistence type="predicted"/>
<gene>
    <name evidence="3" type="ORF">T05_6498</name>
</gene>
<dbReference type="OrthoDB" id="337038at2759"/>
<dbReference type="Pfam" id="PF18885">
    <property type="entry name" value="DUF5648"/>
    <property type="match status" value="1"/>
</dbReference>
<dbReference type="InterPro" id="IPR014044">
    <property type="entry name" value="CAP_dom"/>
</dbReference>
<protein>
    <recommendedName>
        <fullName evidence="2">SCP domain-containing protein</fullName>
    </recommendedName>
</protein>
<evidence type="ECO:0000313" key="3">
    <source>
        <dbReference type="EMBL" id="KRX50025.1"/>
    </source>
</evidence>
<sequence>RIVFTTAEHHHPAVPLAQTVCVLLQNRRTSNFLSSVTMAYLFHTAILIFSLVHLNQAQQTFVAMPFNKANASAMLTAINKARSVLQVALMECVQTWDSKLAAYAQEVANTCNAAVPADAKYPLAISLIGDVTNPKNPAADELLQGFAEILNSFNPTDNSCNGGALQYTDASCNSMKQFYWMEMNTTGCGVAKCDSITNADPTVNVNSGYQVVCAYDLKAVTTSRPFPPNADPNVPQSCYICPTQKSLCDSSTMHLCCASPTSDLSFIGEFGGDGACGSQPKNLKPVFRYYDKRLGSNILSFESEPSSFPEALSKEPGRFDKFGAMGAVLPKDATSAECPFLEPIYHVYSPIRYQNIYTLDKREYDARIKEGYESKGIVGKAVSGYMMCNATVSMYRFFRPPSSFFMMTNSTTLDAIFNNLVGKPGSYMYEGVSFYLWPTNATEPHLPQTP</sequence>
<evidence type="ECO:0000256" key="1">
    <source>
        <dbReference type="SAM" id="Phobius"/>
    </source>
</evidence>
<comment type="caution">
    <text evidence="3">The sequence shown here is derived from an EMBL/GenBank/DDBJ whole genome shotgun (WGS) entry which is preliminary data.</text>
</comment>
<reference evidence="3 4" key="1">
    <citation type="submission" date="2015-01" db="EMBL/GenBank/DDBJ databases">
        <title>Evolution of Trichinella species and genotypes.</title>
        <authorList>
            <person name="Korhonen P.K."/>
            <person name="Edoardo P."/>
            <person name="Giuseppe L.R."/>
            <person name="Gasser R.B."/>
        </authorList>
    </citation>
    <scope>NUCLEOTIDE SEQUENCE [LARGE SCALE GENOMIC DNA]</scope>
    <source>
        <strain evidence="3">ISS417</strain>
    </source>
</reference>
<keyword evidence="4" id="KW-1185">Reference proteome</keyword>
<keyword evidence="1" id="KW-0812">Transmembrane</keyword>
<feature type="non-terminal residue" evidence="3">
    <location>
        <position position="1"/>
    </location>
</feature>
<dbReference type="AlphaFoldDB" id="A0A0V0UFF7"/>
<dbReference type="InterPro" id="IPR035940">
    <property type="entry name" value="CAP_sf"/>
</dbReference>
<keyword evidence="1" id="KW-1133">Transmembrane helix</keyword>
<dbReference type="SUPFAM" id="SSF55797">
    <property type="entry name" value="PR-1-like"/>
    <property type="match status" value="1"/>
</dbReference>
<keyword evidence="1" id="KW-0472">Membrane</keyword>
<dbReference type="Pfam" id="PF00188">
    <property type="entry name" value="CAP"/>
    <property type="match status" value="1"/>
</dbReference>
<dbReference type="Gene3D" id="3.40.33.10">
    <property type="entry name" value="CAP"/>
    <property type="match status" value="1"/>
</dbReference>
<dbReference type="SMART" id="SM00198">
    <property type="entry name" value="SCP"/>
    <property type="match status" value="1"/>
</dbReference>
<evidence type="ECO:0000313" key="4">
    <source>
        <dbReference type="Proteomes" id="UP000055048"/>
    </source>
</evidence>
<name>A0A0V0UFF7_9BILA</name>
<dbReference type="EMBL" id="JYDJ01000010">
    <property type="protein sequence ID" value="KRX50025.1"/>
    <property type="molecule type" value="Genomic_DNA"/>
</dbReference>
<accession>A0A0V0UFF7</accession>
<feature type="transmembrane region" description="Helical" evidence="1">
    <location>
        <begin position="32"/>
        <end position="54"/>
    </location>
</feature>
<evidence type="ECO:0000259" key="2">
    <source>
        <dbReference type="SMART" id="SM00198"/>
    </source>
</evidence>
<feature type="domain" description="SCP" evidence="2">
    <location>
        <begin position="69"/>
        <end position="218"/>
    </location>
</feature>
<organism evidence="3 4">
    <name type="scientific">Trichinella murrelli</name>
    <dbReference type="NCBI Taxonomy" id="144512"/>
    <lineage>
        <taxon>Eukaryota</taxon>
        <taxon>Metazoa</taxon>
        <taxon>Ecdysozoa</taxon>
        <taxon>Nematoda</taxon>
        <taxon>Enoplea</taxon>
        <taxon>Dorylaimia</taxon>
        <taxon>Trichinellida</taxon>
        <taxon>Trichinellidae</taxon>
        <taxon>Trichinella</taxon>
    </lineage>
</organism>
<dbReference type="InterPro" id="IPR043708">
    <property type="entry name" value="DUF5648"/>
</dbReference>
<dbReference type="Proteomes" id="UP000055048">
    <property type="component" value="Unassembled WGS sequence"/>
</dbReference>